<dbReference type="InterPro" id="IPR026001">
    <property type="entry name" value="Abi-like_C"/>
</dbReference>
<protein>
    <recommendedName>
        <fullName evidence="1">Abortive infection protein-like C-terminal domain-containing protein</fullName>
    </recommendedName>
</protein>
<feature type="domain" description="Abortive infection protein-like C-terminal" evidence="1">
    <location>
        <begin position="177"/>
        <end position="248"/>
    </location>
</feature>
<evidence type="ECO:0000259" key="1">
    <source>
        <dbReference type="Pfam" id="PF14355"/>
    </source>
</evidence>
<reference evidence="2" key="1">
    <citation type="submission" date="2019-08" db="EMBL/GenBank/DDBJ databases">
        <authorList>
            <person name="Kucharzyk K."/>
            <person name="Murdoch R.W."/>
            <person name="Higgins S."/>
            <person name="Loffler F."/>
        </authorList>
    </citation>
    <scope>NUCLEOTIDE SEQUENCE</scope>
</reference>
<dbReference type="EMBL" id="VSSQ01027525">
    <property type="protein sequence ID" value="MPM76821.1"/>
    <property type="molecule type" value="Genomic_DNA"/>
</dbReference>
<organism evidence="2">
    <name type="scientific">bioreactor metagenome</name>
    <dbReference type="NCBI Taxonomy" id="1076179"/>
    <lineage>
        <taxon>unclassified sequences</taxon>
        <taxon>metagenomes</taxon>
        <taxon>ecological metagenomes</taxon>
    </lineage>
</organism>
<accession>A0A645CIP0</accession>
<gene>
    <name evidence="2" type="ORF">SDC9_123820</name>
</gene>
<proteinExistence type="predicted"/>
<dbReference type="AlphaFoldDB" id="A0A645CIP0"/>
<comment type="caution">
    <text evidence="2">The sequence shown here is derived from an EMBL/GenBank/DDBJ whole genome shotgun (WGS) entry which is preliminary data.</text>
</comment>
<sequence length="252" mass="29204">MGQYDFTYEVPDNFHEKLVRFLQQNMSSNIAQVLRHCKIEYEDKGLAYYAGLKGDNWDKKALDFTFEGSQNNIDFLKSKNQVLKDAIQKLLRPSTTGYLIRDIDYIISDDDFEIILPEEHGESFEILSKDIYEALSRNEPTLVLDRLHTYSTKFFRTICLKHEISVADNTGKNYPIHSLVGALAKYYKEHKVFKSEFVDQALKMSISTFEKYNAIRNDKSYAHDNEVLDKAEAAYVVTIVTATLTLIHKLEM</sequence>
<dbReference type="Pfam" id="PF14355">
    <property type="entry name" value="Abi_C"/>
    <property type="match status" value="1"/>
</dbReference>
<evidence type="ECO:0000313" key="2">
    <source>
        <dbReference type="EMBL" id="MPM76821.1"/>
    </source>
</evidence>
<name>A0A645CIP0_9ZZZZ</name>